<name>A0A2L1J4U1_9PSED</name>
<organism evidence="1 2">
    <name type="scientific">Pseudomonas palleroniana</name>
    <dbReference type="NCBI Taxonomy" id="191390"/>
    <lineage>
        <taxon>Bacteria</taxon>
        <taxon>Pseudomonadati</taxon>
        <taxon>Pseudomonadota</taxon>
        <taxon>Gammaproteobacteria</taxon>
        <taxon>Pseudomonadales</taxon>
        <taxon>Pseudomonadaceae</taxon>
        <taxon>Pseudomonas</taxon>
    </lineage>
</organism>
<dbReference type="AlphaFoldDB" id="A0A2L1J4U1"/>
<protein>
    <submittedName>
        <fullName evidence="1">Uncharacterized protein</fullName>
    </submittedName>
</protein>
<reference evidence="1 2" key="1">
    <citation type="submission" date="2017-12" db="EMBL/GenBank/DDBJ databases">
        <title>Genome sequence of Pseudomonas palleroniana MAB3.</title>
        <authorList>
            <person name="Nascimento F.X."/>
        </authorList>
    </citation>
    <scope>NUCLEOTIDE SEQUENCE [LARGE SCALE GENOMIC DNA]</scope>
    <source>
        <strain evidence="1 2">MAB3</strain>
    </source>
</reference>
<gene>
    <name evidence="1" type="ORF">CYL20_02580</name>
</gene>
<evidence type="ECO:0000313" key="1">
    <source>
        <dbReference type="EMBL" id="AVE03494.1"/>
    </source>
</evidence>
<accession>A0A2L1J4U1</accession>
<evidence type="ECO:0000313" key="2">
    <source>
        <dbReference type="Proteomes" id="UP000237830"/>
    </source>
</evidence>
<dbReference type="Proteomes" id="UP000237830">
    <property type="component" value="Chromosome"/>
</dbReference>
<proteinExistence type="predicted"/>
<sequence length="74" mass="8181">MLAKNLNDNAGCLNERGACEFFASKLAPTGANATSGILTIKRAADNFSRYNRRLFHLVRVFFSPVGSEKTHAHR</sequence>
<dbReference type="EMBL" id="CP025494">
    <property type="protein sequence ID" value="AVE03494.1"/>
    <property type="molecule type" value="Genomic_DNA"/>
</dbReference>